<sequence length="199" mass="22294">MAGHKFNLSFKKTWMVLTSLTLFFLVTATAVFAYCHEQNSDGHPKQQTKKQAPPPIRMTIGKLRDAPDFTLKTLDGDNMSLKQFRGSSVLVVAWATWCGECLQELETLQKLQKNAGDLSLEILAVNMTSEESSIHDVKRIAASFQPSFPILLDSKGKVEETYHIYGIPSSFLIDPYGKILHVFNGVAHPKDILNWLPQS</sequence>
<evidence type="ECO:0000256" key="1">
    <source>
        <dbReference type="ARBA" id="ARBA00023157"/>
    </source>
</evidence>
<dbReference type="InterPro" id="IPR050553">
    <property type="entry name" value="Thioredoxin_ResA/DsbE_sf"/>
</dbReference>
<dbReference type="RefSeq" id="WP_376847221.1">
    <property type="nucleotide sequence ID" value="NZ_JBHSFW010000016.1"/>
</dbReference>
<dbReference type="EMBL" id="JBHSFW010000016">
    <property type="protein sequence ID" value="MFC4620121.1"/>
    <property type="molecule type" value="Genomic_DNA"/>
</dbReference>
<organism evidence="4 5">
    <name type="scientific">Camelliibacillus cellulosilyticus</name>
    <dbReference type="NCBI Taxonomy" id="2174486"/>
    <lineage>
        <taxon>Bacteria</taxon>
        <taxon>Bacillati</taxon>
        <taxon>Bacillota</taxon>
        <taxon>Bacilli</taxon>
        <taxon>Bacillales</taxon>
        <taxon>Sporolactobacillaceae</taxon>
        <taxon>Camelliibacillus</taxon>
    </lineage>
</organism>
<dbReference type="PANTHER" id="PTHR42852">
    <property type="entry name" value="THIOL:DISULFIDE INTERCHANGE PROTEIN DSBE"/>
    <property type="match status" value="1"/>
</dbReference>
<dbReference type="Gene3D" id="3.40.30.10">
    <property type="entry name" value="Glutaredoxin"/>
    <property type="match status" value="1"/>
</dbReference>
<dbReference type="SUPFAM" id="SSF52833">
    <property type="entry name" value="Thioredoxin-like"/>
    <property type="match status" value="1"/>
</dbReference>
<dbReference type="GO" id="GO:0140824">
    <property type="term" value="F:thioredoxin-dependent peroxiredoxin activity"/>
    <property type="evidence" value="ECO:0007669"/>
    <property type="project" value="UniProtKB-EC"/>
</dbReference>
<comment type="caution">
    <text evidence="4">The sequence shown here is derived from an EMBL/GenBank/DDBJ whole genome shotgun (WGS) entry which is preliminary data.</text>
</comment>
<feature type="chain" id="PRO_5045849409" evidence="2">
    <location>
        <begin position="34"/>
        <end position="199"/>
    </location>
</feature>
<evidence type="ECO:0000313" key="4">
    <source>
        <dbReference type="EMBL" id="MFC4620121.1"/>
    </source>
</evidence>
<dbReference type="Pfam" id="PF00578">
    <property type="entry name" value="AhpC-TSA"/>
    <property type="match status" value="1"/>
</dbReference>
<name>A0ABV9GS93_9BACL</name>
<reference evidence="5" key="1">
    <citation type="journal article" date="2019" name="Int. J. Syst. Evol. Microbiol.">
        <title>The Global Catalogue of Microorganisms (GCM) 10K type strain sequencing project: providing services to taxonomists for standard genome sequencing and annotation.</title>
        <authorList>
            <consortium name="The Broad Institute Genomics Platform"/>
            <consortium name="The Broad Institute Genome Sequencing Center for Infectious Disease"/>
            <person name="Wu L."/>
            <person name="Ma J."/>
        </authorList>
    </citation>
    <scope>NUCLEOTIDE SEQUENCE [LARGE SCALE GENOMIC DNA]</scope>
    <source>
        <strain evidence="5">CGMCC 1.16306</strain>
    </source>
</reference>
<keyword evidence="1" id="KW-1015">Disulfide bond</keyword>
<feature type="signal peptide" evidence="2">
    <location>
        <begin position="1"/>
        <end position="33"/>
    </location>
</feature>
<protein>
    <submittedName>
        <fullName evidence="4">Peroxiredoxin family protein</fullName>
        <ecNumber evidence="4">1.11.1.24</ecNumber>
    </submittedName>
</protein>
<keyword evidence="2" id="KW-0732">Signal</keyword>
<dbReference type="InterPro" id="IPR000866">
    <property type="entry name" value="AhpC/TSA"/>
</dbReference>
<proteinExistence type="predicted"/>
<keyword evidence="4" id="KW-0575">Peroxidase</keyword>
<feature type="domain" description="Thioredoxin" evidence="3">
    <location>
        <begin position="60"/>
        <end position="199"/>
    </location>
</feature>
<keyword evidence="4" id="KW-0560">Oxidoreductase</keyword>
<dbReference type="InterPro" id="IPR036249">
    <property type="entry name" value="Thioredoxin-like_sf"/>
</dbReference>
<accession>A0ABV9GS93</accession>
<dbReference type="Proteomes" id="UP001596022">
    <property type="component" value="Unassembled WGS sequence"/>
</dbReference>
<dbReference type="InterPro" id="IPR013766">
    <property type="entry name" value="Thioredoxin_domain"/>
</dbReference>
<evidence type="ECO:0000313" key="5">
    <source>
        <dbReference type="Proteomes" id="UP001596022"/>
    </source>
</evidence>
<dbReference type="PANTHER" id="PTHR42852:SF1">
    <property type="entry name" value="THIOREDOXIN-LIKE PROTEIN YNEN"/>
    <property type="match status" value="1"/>
</dbReference>
<evidence type="ECO:0000256" key="2">
    <source>
        <dbReference type="SAM" id="SignalP"/>
    </source>
</evidence>
<keyword evidence="5" id="KW-1185">Reference proteome</keyword>
<dbReference type="PROSITE" id="PS51352">
    <property type="entry name" value="THIOREDOXIN_2"/>
    <property type="match status" value="1"/>
</dbReference>
<dbReference type="EC" id="1.11.1.24" evidence="4"/>
<evidence type="ECO:0000259" key="3">
    <source>
        <dbReference type="PROSITE" id="PS51352"/>
    </source>
</evidence>
<gene>
    <name evidence="4" type="ORF">ACFO4N_15515</name>
</gene>
<dbReference type="CDD" id="cd02966">
    <property type="entry name" value="TlpA_like_family"/>
    <property type="match status" value="1"/>
</dbReference>